<dbReference type="KEGG" id="pgri:PgNI_01122"/>
<gene>
    <name evidence="2" type="ORF">PgNI_01122</name>
</gene>
<dbReference type="Proteomes" id="UP000515153">
    <property type="component" value="Unplaced"/>
</dbReference>
<keyword evidence="1" id="KW-1185">Reference proteome</keyword>
<sequence>MDCATFAVYHDVDHFDAGNLAEQASQTSSQSSGGINLHDPLHPLLVGSFVTAWGGPEKPTAQMDEDEDLPLPWGQHLLSSTSQSQRSEFQQTADTARAQTPIHNVGYSGFRYTFGDEVDCGQDGLRPETLHTKTPASEFWVNKTESGYAPQCGDLHPDRILENRRVSHWEMQCVLSRRGPGSMTAEQIEYYQQKVDNWWYGTLPISQAVDDAVAQTSGKKPYTSEFLSASPLVNWLAGIGC</sequence>
<proteinExistence type="predicted"/>
<dbReference type="RefSeq" id="XP_030988346.1">
    <property type="nucleotide sequence ID" value="XM_031121197.1"/>
</dbReference>
<evidence type="ECO:0000313" key="1">
    <source>
        <dbReference type="Proteomes" id="UP000515153"/>
    </source>
</evidence>
<reference evidence="2" key="2">
    <citation type="submission" date="2019-10" db="EMBL/GenBank/DDBJ databases">
        <authorList>
            <consortium name="NCBI Genome Project"/>
        </authorList>
    </citation>
    <scope>NUCLEOTIDE SEQUENCE</scope>
    <source>
        <strain evidence="2">NI907</strain>
    </source>
</reference>
<evidence type="ECO:0000313" key="2">
    <source>
        <dbReference type="RefSeq" id="XP_030988346.1"/>
    </source>
</evidence>
<dbReference type="GeneID" id="41956111"/>
<accession>A0A6P8BMS6</accession>
<reference evidence="2" key="3">
    <citation type="submission" date="2025-08" db="UniProtKB">
        <authorList>
            <consortium name="RefSeq"/>
        </authorList>
    </citation>
    <scope>IDENTIFICATION</scope>
    <source>
        <strain evidence="2">NI907</strain>
    </source>
</reference>
<protein>
    <submittedName>
        <fullName evidence="2">Uncharacterized protein</fullName>
    </submittedName>
</protein>
<reference evidence="2" key="1">
    <citation type="journal article" date="2019" name="Mol. Biol. Evol.">
        <title>Blast fungal genomes show frequent chromosomal changes, gene gains and losses, and effector gene turnover.</title>
        <authorList>
            <person name="Gomez Luciano L.B."/>
            <person name="Jason Tsai I."/>
            <person name="Chuma I."/>
            <person name="Tosa Y."/>
            <person name="Chen Y.H."/>
            <person name="Li J.Y."/>
            <person name="Li M.Y."/>
            <person name="Jade Lu M.Y."/>
            <person name="Nakayashiki H."/>
            <person name="Li W.H."/>
        </authorList>
    </citation>
    <scope>NUCLEOTIDE SEQUENCE</scope>
    <source>
        <strain evidence="2">NI907</strain>
    </source>
</reference>
<dbReference type="AlphaFoldDB" id="A0A6P8BMS6"/>
<name>A0A6P8BMS6_PYRGI</name>
<organism evidence="1 2">
    <name type="scientific">Pyricularia grisea</name>
    <name type="common">Crabgrass-specific blast fungus</name>
    <name type="synonym">Magnaporthe grisea</name>
    <dbReference type="NCBI Taxonomy" id="148305"/>
    <lineage>
        <taxon>Eukaryota</taxon>
        <taxon>Fungi</taxon>
        <taxon>Dikarya</taxon>
        <taxon>Ascomycota</taxon>
        <taxon>Pezizomycotina</taxon>
        <taxon>Sordariomycetes</taxon>
        <taxon>Sordariomycetidae</taxon>
        <taxon>Magnaporthales</taxon>
        <taxon>Pyriculariaceae</taxon>
        <taxon>Pyricularia</taxon>
    </lineage>
</organism>